<organism evidence="1 2">
    <name type="scientific">Limnothrix redekei LRLZ20PSL1</name>
    <dbReference type="NCBI Taxonomy" id="3112953"/>
    <lineage>
        <taxon>Bacteria</taxon>
        <taxon>Bacillati</taxon>
        <taxon>Cyanobacteriota</taxon>
        <taxon>Cyanophyceae</taxon>
        <taxon>Pseudanabaenales</taxon>
        <taxon>Pseudanabaenaceae</taxon>
        <taxon>Limnothrix</taxon>
    </lineage>
</organism>
<comment type="caution">
    <text evidence="1">The sequence shown here is derived from an EMBL/GenBank/DDBJ whole genome shotgun (WGS) entry which is preliminary data.</text>
</comment>
<proteinExistence type="predicted"/>
<reference evidence="2" key="1">
    <citation type="journal article" date="2024" name="Algal Res.">
        <title>Biochemical, toxicological and genomic investigation of a high-biomass producing Limnothrix strain isolated from Italian shallow drinking water reservoir.</title>
        <authorList>
            <person name="Simonazzi M."/>
            <person name="Shishido T.K."/>
            <person name="Delbaje E."/>
            <person name="Wahlsten M."/>
            <person name="Fewer D.P."/>
            <person name="Sivonen K."/>
            <person name="Pezzolesi L."/>
            <person name="Pistocchi R."/>
        </authorList>
    </citation>
    <scope>NUCLEOTIDE SEQUENCE [LARGE SCALE GENOMIC DNA]</scope>
    <source>
        <strain evidence="2">LRLZ20PSL1</strain>
    </source>
</reference>
<dbReference type="RefSeq" id="WP_393012080.1">
    <property type="nucleotide sequence ID" value="NZ_JAZAQF010000049.1"/>
</dbReference>
<evidence type="ECO:0000313" key="1">
    <source>
        <dbReference type="EMBL" id="MFG3817631.1"/>
    </source>
</evidence>
<name>A0ABW7C8Z1_9CYAN</name>
<evidence type="ECO:0000313" key="2">
    <source>
        <dbReference type="Proteomes" id="UP001604335"/>
    </source>
</evidence>
<protein>
    <submittedName>
        <fullName evidence="1">Uncharacterized protein</fullName>
    </submittedName>
</protein>
<keyword evidence="2" id="KW-1185">Reference proteome</keyword>
<dbReference type="EMBL" id="JAZAQF010000049">
    <property type="protein sequence ID" value="MFG3817631.1"/>
    <property type="molecule type" value="Genomic_DNA"/>
</dbReference>
<sequence>MATEIAMQPAAAQLLEQTARSIQNPQTEPERPRPAAVVTALKTVETQTRRDRVQFSEGSLVGRWRLGVVSPKKSAQRDRGFYFPAFAPAYLTFLANEATGAIARIKNRVQVGPIFMEFSGPARWVGQRNLLAFDFLELAIGIGDRVVYRGPVRGDRPATKALTQEPFNRRAIGYLPFFAFCWAGESGLAARGRSGGLALWVRDPDPTSPDRP</sequence>
<gene>
    <name evidence="1" type="ORF">VPK24_08275</name>
</gene>
<accession>A0ABW7C8Z1</accession>
<dbReference type="Proteomes" id="UP001604335">
    <property type="component" value="Unassembled WGS sequence"/>
</dbReference>